<dbReference type="GO" id="GO:0003700">
    <property type="term" value="F:DNA-binding transcription factor activity"/>
    <property type="evidence" value="ECO:0007669"/>
    <property type="project" value="InterPro"/>
</dbReference>
<gene>
    <name evidence="3" type="ORF">B7C42_00012</name>
</gene>
<organism evidence="3 4">
    <name type="scientific">Nocardia cerradoensis</name>
    <dbReference type="NCBI Taxonomy" id="85688"/>
    <lineage>
        <taxon>Bacteria</taxon>
        <taxon>Bacillati</taxon>
        <taxon>Actinomycetota</taxon>
        <taxon>Actinomycetes</taxon>
        <taxon>Mycobacteriales</taxon>
        <taxon>Nocardiaceae</taxon>
        <taxon>Nocardia</taxon>
    </lineage>
</organism>
<dbReference type="AlphaFoldDB" id="A0A231HDQ6"/>
<dbReference type="InterPro" id="IPR000835">
    <property type="entry name" value="HTH_MarR-typ"/>
</dbReference>
<dbReference type="Proteomes" id="UP000215506">
    <property type="component" value="Unassembled WGS sequence"/>
</dbReference>
<evidence type="ECO:0000259" key="2">
    <source>
        <dbReference type="PROSITE" id="PS50995"/>
    </source>
</evidence>
<dbReference type="InterPro" id="IPR036390">
    <property type="entry name" value="WH_DNA-bd_sf"/>
</dbReference>
<feature type="region of interest" description="Disordered" evidence="1">
    <location>
        <begin position="143"/>
        <end position="163"/>
    </location>
</feature>
<dbReference type="InterPro" id="IPR039422">
    <property type="entry name" value="MarR/SlyA-like"/>
</dbReference>
<sequence length="163" mass="18199">MLRWLDEQEQQTWSAYIRLRQRLDAAMAAGLARDGLSVPDYEILVALSDAREGSVRARDLAAQICWDKSRLSKHLARMDKRGLVVRSPAADDARGRLICLTDSGRRALEQAAPRHVDLVRRLFVDQLTDAEARALRSLADKVSARAERESDMPPAIGEVAHAD</sequence>
<name>A0A231HDQ6_9NOCA</name>
<dbReference type="GO" id="GO:0006950">
    <property type="term" value="P:response to stress"/>
    <property type="evidence" value="ECO:0007669"/>
    <property type="project" value="TreeGrafter"/>
</dbReference>
<proteinExistence type="predicted"/>
<feature type="domain" description="HTH marR-type" evidence="2">
    <location>
        <begin position="1"/>
        <end position="144"/>
    </location>
</feature>
<reference evidence="3 4" key="1">
    <citation type="submission" date="2017-07" db="EMBL/GenBank/DDBJ databases">
        <title>First draft Genome Sequence of Nocardia cerradoensis isolated from human infection.</title>
        <authorList>
            <person name="Carrasco G."/>
        </authorList>
    </citation>
    <scope>NUCLEOTIDE SEQUENCE [LARGE SCALE GENOMIC DNA]</scope>
    <source>
        <strain evidence="3 4">CNM20130759</strain>
    </source>
</reference>
<dbReference type="PANTHER" id="PTHR33164">
    <property type="entry name" value="TRANSCRIPTIONAL REGULATOR, MARR FAMILY"/>
    <property type="match status" value="1"/>
</dbReference>
<dbReference type="Pfam" id="PF12802">
    <property type="entry name" value="MarR_2"/>
    <property type="match status" value="1"/>
</dbReference>
<dbReference type="RefSeq" id="WP_094023964.1">
    <property type="nucleotide sequence ID" value="NZ_NGAF01000001.1"/>
</dbReference>
<dbReference type="PROSITE" id="PS50995">
    <property type="entry name" value="HTH_MARR_2"/>
    <property type="match status" value="1"/>
</dbReference>
<evidence type="ECO:0000313" key="3">
    <source>
        <dbReference type="EMBL" id="OXR46898.1"/>
    </source>
</evidence>
<dbReference type="PANTHER" id="PTHR33164:SF99">
    <property type="entry name" value="MARR FAMILY REGULATORY PROTEIN"/>
    <property type="match status" value="1"/>
</dbReference>
<accession>A0A231HDQ6</accession>
<dbReference type="InterPro" id="IPR036388">
    <property type="entry name" value="WH-like_DNA-bd_sf"/>
</dbReference>
<dbReference type="Gene3D" id="1.10.10.10">
    <property type="entry name" value="Winged helix-like DNA-binding domain superfamily/Winged helix DNA-binding domain"/>
    <property type="match status" value="1"/>
</dbReference>
<evidence type="ECO:0000256" key="1">
    <source>
        <dbReference type="SAM" id="MobiDB-lite"/>
    </source>
</evidence>
<dbReference type="EMBL" id="NGAF01000001">
    <property type="protein sequence ID" value="OXR46898.1"/>
    <property type="molecule type" value="Genomic_DNA"/>
</dbReference>
<keyword evidence="4" id="KW-1185">Reference proteome</keyword>
<comment type="caution">
    <text evidence="3">The sequence shown here is derived from an EMBL/GenBank/DDBJ whole genome shotgun (WGS) entry which is preliminary data.</text>
</comment>
<dbReference type="SUPFAM" id="SSF46785">
    <property type="entry name" value="Winged helix' DNA-binding domain"/>
    <property type="match status" value="1"/>
</dbReference>
<protein>
    <submittedName>
        <fullName evidence="3">Putative HTH-type transcriptional regulator</fullName>
    </submittedName>
</protein>
<evidence type="ECO:0000313" key="4">
    <source>
        <dbReference type="Proteomes" id="UP000215506"/>
    </source>
</evidence>
<dbReference type="SMART" id="SM00347">
    <property type="entry name" value="HTH_MARR"/>
    <property type="match status" value="1"/>
</dbReference>